<sequence length="103" mass="11211">MNPGPDSSPPCQPTLPCPCLPCSLPSSRHPNTFSPRLTHIPLNTPIPMLAFLSRHPRPFTPDCRVIASPFPHIASHPISVRLTTNSPFTLTSHPPHPSCYGAF</sequence>
<organism evidence="1 2">
    <name type="scientific">Portunus trituberculatus</name>
    <name type="common">Swimming crab</name>
    <name type="synonym">Neptunus trituberculatus</name>
    <dbReference type="NCBI Taxonomy" id="210409"/>
    <lineage>
        <taxon>Eukaryota</taxon>
        <taxon>Metazoa</taxon>
        <taxon>Ecdysozoa</taxon>
        <taxon>Arthropoda</taxon>
        <taxon>Crustacea</taxon>
        <taxon>Multicrustacea</taxon>
        <taxon>Malacostraca</taxon>
        <taxon>Eumalacostraca</taxon>
        <taxon>Eucarida</taxon>
        <taxon>Decapoda</taxon>
        <taxon>Pleocyemata</taxon>
        <taxon>Brachyura</taxon>
        <taxon>Eubrachyura</taxon>
        <taxon>Portunoidea</taxon>
        <taxon>Portunidae</taxon>
        <taxon>Portuninae</taxon>
        <taxon>Portunus</taxon>
    </lineage>
</organism>
<name>A0A5B7EWH8_PORTR</name>
<dbReference type="Proteomes" id="UP000324222">
    <property type="component" value="Unassembled WGS sequence"/>
</dbReference>
<dbReference type="EMBL" id="VSRR010003892">
    <property type="protein sequence ID" value="MPC37815.1"/>
    <property type="molecule type" value="Genomic_DNA"/>
</dbReference>
<keyword evidence="2" id="KW-1185">Reference proteome</keyword>
<evidence type="ECO:0000313" key="2">
    <source>
        <dbReference type="Proteomes" id="UP000324222"/>
    </source>
</evidence>
<reference evidence="1 2" key="1">
    <citation type="submission" date="2019-05" db="EMBL/GenBank/DDBJ databases">
        <title>Another draft genome of Portunus trituberculatus and its Hox gene families provides insights of decapod evolution.</title>
        <authorList>
            <person name="Jeong J.-H."/>
            <person name="Song I."/>
            <person name="Kim S."/>
            <person name="Choi T."/>
            <person name="Kim D."/>
            <person name="Ryu S."/>
            <person name="Kim W."/>
        </authorList>
    </citation>
    <scope>NUCLEOTIDE SEQUENCE [LARGE SCALE GENOMIC DNA]</scope>
    <source>
        <tissue evidence="1">Muscle</tissue>
    </source>
</reference>
<accession>A0A5B7EWH8</accession>
<proteinExistence type="predicted"/>
<evidence type="ECO:0000313" key="1">
    <source>
        <dbReference type="EMBL" id="MPC37815.1"/>
    </source>
</evidence>
<protein>
    <submittedName>
        <fullName evidence="1">Uncharacterized protein</fullName>
    </submittedName>
</protein>
<gene>
    <name evidence="1" type="ORF">E2C01_031308</name>
</gene>
<dbReference type="AlphaFoldDB" id="A0A5B7EWH8"/>
<comment type="caution">
    <text evidence="1">The sequence shown here is derived from an EMBL/GenBank/DDBJ whole genome shotgun (WGS) entry which is preliminary data.</text>
</comment>